<dbReference type="EMBL" id="CCYA01000159">
    <property type="protein sequence ID" value="CEH12529.1"/>
    <property type="molecule type" value="Genomic_DNA"/>
</dbReference>
<feature type="compositionally biased region" description="Basic and acidic residues" evidence="1">
    <location>
        <begin position="158"/>
        <end position="171"/>
    </location>
</feature>
<reference evidence="2 3" key="1">
    <citation type="submission" date="2014-09" db="EMBL/GenBank/DDBJ databases">
        <authorList>
            <person name="Magalhaes I.L.F."/>
            <person name="Oliveira U."/>
            <person name="Santos F.R."/>
            <person name="Vidigal T.H.D.A."/>
            <person name="Brescovit A.D."/>
            <person name="Santos A.J."/>
        </authorList>
    </citation>
    <scope>NUCLEOTIDE SEQUENCE [LARGE SCALE GENOMIC DNA]</scope>
</reference>
<feature type="compositionally biased region" description="Polar residues" evidence="1">
    <location>
        <begin position="81"/>
        <end position="105"/>
    </location>
</feature>
<feature type="compositionally biased region" description="Low complexity" evidence="1">
    <location>
        <begin position="56"/>
        <end position="68"/>
    </location>
</feature>
<dbReference type="AlphaFoldDB" id="A0A0P1B972"/>
<organism evidence="2 3">
    <name type="scientific">Ceraceosorus bombacis</name>
    <dbReference type="NCBI Taxonomy" id="401625"/>
    <lineage>
        <taxon>Eukaryota</taxon>
        <taxon>Fungi</taxon>
        <taxon>Dikarya</taxon>
        <taxon>Basidiomycota</taxon>
        <taxon>Ustilaginomycotina</taxon>
        <taxon>Exobasidiomycetes</taxon>
        <taxon>Ceraceosorales</taxon>
        <taxon>Ceraceosoraceae</taxon>
        <taxon>Ceraceosorus</taxon>
    </lineage>
</organism>
<feature type="region of interest" description="Disordered" evidence="1">
    <location>
        <begin position="1"/>
        <end position="108"/>
    </location>
</feature>
<dbReference type="Proteomes" id="UP000054845">
    <property type="component" value="Unassembled WGS sequence"/>
</dbReference>
<evidence type="ECO:0000313" key="3">
    <source>
        <dbReference type="Proteomes" id="UP000054845"/>
    </source>
</evidence>
<keyword evidence="3" id="KW-1185">Reference proteome</keyword>
<feature type="compositionally biased region" description="Low complexity" evidence="1">
    <location>
        <begin position="26"/>
        <end position="36"/>
    </location>
</feature>
<feature type="compositionally biased region" description="Polar residues" evidence="1">
    <location>
        <begin position="197"/>
        <end position="207"/>
    </location>
</feature>
<evidence type="ECO:0000256" key="1">
    <source>
        <dbReference type="SAM" id="MobiDB-lite"/>
    </source>
</evidence>
<name>A0A0P1B972_9BASI</name>
<feature type="compositionally biased region" description="Low complexity" evidence="1">
    <location>
        <begin position="237"/>
        <end position="257"/>
    </location>
</feature>
<protein>
    <submittedName>
        <fullName evidence="2">Uncharacterized protein</fullName>
    </submittedName>
</protein>
<feature type="region of interest" description="Disordered" evidence="1">
    <location>
        <begin position="144"/>
        <end position="340"/>
    </location>
</feature>
<feature type="compositionally biased region" description="Low complexity" evidence="1">
    <location>
        <begin position="281"/>
        <end position="326"/>
    </location>
</feature>
<feature type="compositionally biased region" description="Polar residues" evidence="1">
    <location>
        <begin position="258"/>
        <end position="267"/>
    </location>
</feature>
<sequence length="370" mass="38398">MRTRTRMVSAPRLADKSRVKTSRRNASTAQSAKAAADNIPSTSRSGEASSEEKQRPPSSSFNPSIPSPAKKLSLSARAHDPSSTVVPARSSDANGAPSASASRTAQEGEMVKFYTSDGKAVTGVVVGGVLQPLMRDARDAEMGGRISNATGAHASKSARGDALRNGEDDVRAPLQDVRAPLQDVRAPLQDVRAPLQDESTMADQSDSLALPDEDKLMRQYVAQHERAQRKLGAQTLPSSSNSNAPASSGSVSDDGSSANTKTRQESSGPPIAGGRGRWKESQSASQSRPAPSSSSSCAPSSSRADLAGASANKTNAAATTSSSKGARLSMQLANGTTKDVSTLTRDDVHALHPDVLEQLRKLLGDASVAG</sequence>
<feature type="compositionally biased region" description="Polar residues" evidence="1">
    <location>
        <begin position="39"/>
        <end position="48"/>
    </location>
</feature>
<evidence type="ECO:0000313" key="2">
    <source>
        <dbReference type="EMBL" id="CEH12529.1"/>
    </source>
</evidence>
<feature type="compositionally biased region" description="Basic and acidic residues" evidence="1">
    <location>
        <begin position="212"/>
        <end position="228"/>
    </location>
</feature>
<feature type="compositionally biased region" description="Polar residues" evidence="1">
    <location>
        <begin position="331"/>
        <end position="340"/>
    </location>
</feature>
<accession>A0A0P1B972</accession>
<proteinExistence type="predicted"/>